<organism evidence="1 2">
    <name type="scientific">Helianthus annuus</name>
    <name type="common">Common sunflower</name>
    <dbReference type="NCBI Taxonomy" id="4232"/>
    <lineage>
        <taxon>Eukaryota</taxon>
        <taxon>Viridiplantae</taxon>
        <taxon>Streptophyta</taxon>
        <taxon>Embryophyta</taxon>
        <taxon>Tracheophyta</taxon>
        <taxon>Spermatophyta</taxon>
        <taxon>Magnoliopsida</taxon>
        <taxon>eudicotyledons</taxon>
        <taxon>Gunneridae</taxon>
        <taxon>Pentapetalae</taxon>
        <taxon>asterids</taxon>
        <taxon>campanulids</taxon>
        <taxon>Asterales</taxon>
        <taxon>Asteraceae</taxon>
        <taxon>Asteroideae</taxon>
        <taxon>Heliantheae alliance</taxon>
        <taxon>Heliantheae</taxon>
        <taxon>Helianthus</taxon>
    </lineage>
</organism>
<proteinExistence type="predicted"/>
<gene>
    <name evidence="1" type="ORF">HanXRQr2_Chr06g0242981</name>
</gene>
<keyword evidence="2" id="KW-1185">Reference proteome</keyword>
<sequence length="55" mass="6330">MGRDFITSLQLHCFVVSYMSLSPQVLIASALQQTPLLYTQPPFPICIKSRRSRWC</sequence>
<dbReference type="EMBL" id="MNCJ02000321">
    <property type="protein sequence ID" value="KAF5800993.1"/>
    <property type="molecule type" value="Genomic_DNA"/>
</dbReference>
<evidence type="ECO:0000313" key="1">
    <source>
        <dbReference type="EMBL" id="KAF5800993.1"/>
    </source>
</evidence>
<protein>
    <submittedName>
        <fullName evidence="1">Uncharacterized protein</fullName>
    </submittedName>
</protein>
<comment type="caution">
    <text evidence="1">The sequence shown here is derived from an EMBL/GenBank/DDBJ whole genome shotgun (WGS) entry which is preliminary data.</text>
</comment>
<name>A0A9K3NIN9_HELAN</name>
<accession>A0A9K3NIN9</accession>
<reference evidence="1" key="2">
    <citation type="submission" date="2020-06" db="EMBL/GenBank/DDBJ databases">
        <title>Helianthus annuus Genome sequencing and assembly Release 2.</title>
        <authorList>
            <person name="Gouzy J."/>
            <person name="Langlade N."/>
            <person name="Munos S."/>
        </authorList>
    </citation>
    <scope>NUCLEOTIDE SEQUENCE</scope>
    <source>
        <tissue evidence="1">Leaves</tissue>
    </source>
</reference>
<dbReference type="Proteomes" id="UP000215914">
    <property type="component" value="Unassembled WGS sequence"/>
</dbReference>
<dbReference type="AlphaFoldDB" id="A0A9K3NIN9"/>
<evidence type="ECO:0000313" key="2">
    <source>
        <dbReference type="Proteomes" id="UP000215914"/>
    </source>
</evidence>
<dbReference type="Gramene" id="mRNA:HanXRQr2_Chr06g0242981">
    <property type="protein sequence ID" value="mRNA:HanXRQr2_Chr06g0242981"/>
    <property type="gene ID" value="HanXRQr2_Chr06g0242981"/>
</dbReference>
<reference evidence="1" key="1">
    <citation type="journal article" date="2017" name="Nature">
        <title>The sunflower genome provides insights into oil metabolism, flowering and Asterid evolution.</title>
        <authorList>
            <person name="Badouin H."/>
            <person name="Gouzy J."/>
            <person name="Grassa C.J."/>
            <person name="Murat F."/>
            <person name="Staton S.E."/>
            <person name="Cottret L."/>
            <person name="Lelandais-Briere C."/>
            <person name="Owens G.L."/>
            <person name="Carrere S."/>
            <person name="Mayjonade B."/>
            <person name="Legrand L."/>
            <person name="Gill N."/>
            <person name="Kane N.C."/>
            <person name="Bowers J.E."/>
            <person name="Hubner S."/>
            <person name="Bellec A."/>
            <person name="Berard A."/>
            <person name="Berges H."/>
            <person name="Blanchet N."/>
            <person name="Boniface M.C."/>
            <person name="Brunel D."/>
            <person name="Catrice O."/>
            <person name="Chaidir N."/>
            <person name="Claudel C."/>
            <person name="Donnadieu C."/>
            <person name="Faraut T."/>
            <person name="Fievet G."/>
            <person name="Helmstetter N."/>
            <person name="King M."/>
            <person name="Knapp S.J."/>
            <person name="Lai Z."/>
            <person name="Le Paslier M.C."/>
            <person name="Lippi Y."/>
            <person name="Lorenzon L."/>
            <person name="Mandel J.R."/>
            <person name="Marage G."/>
            <person name="Marchand G."/>
            <person name="Marquand E."/>
            <person name="Bret-Mestries E."/>
            <person name="Morien E."/>
            <person name="Nambeesan S."/>
            <person name="Nguyen T."/>
            <person name="Pegot-Espagnet P."/>
            <person name="Pouilly N."/>
            <person name="Raftis F."/>
            <person name="Sallet E."/>
            <person name="Schiex T."/>
            <person name="Thomas J."/>
            <person name="Vandecasteele C."/>
            <person name="Vares D."/>
            <person name="Vear F."/>
            <person name="Vautrin S."/>
            <person name="Crespi M."/>
            <person name="Mangin B."/>
            <person name="Burke J.M."/>
            <person name="Salse J."/>
            <person name="Munos S."/>
            <person name="Vincourt P."/>
            <person name="Rieseberg L.H."/>
            <person name="Langlade N.B."/>
        </authorList>
    </citation>
    <scope>NUCLEOTIDE SEQUENCE</scope>
    <source>
        <tissue evidence="1">Leaves</tissue>
    </source>
</reference>